<sequence>MRFPRSLFILPLLAAATCARAETAKPELISPQVKAAVDKAVGWLMKQQKSAGLIVDEKSDAKPKRGDLPSHSAAMTSLALMGLASVGHMPDDPTPEGQACGRALRYVVEGVEPDENGYLGRSDRSRMYGHGIMSLMMAEMIGHAPDEATDKRLQQLLKGAVQLIIRSQQVPKSEANRGGWRYEPSSSDSDISVSVWQVMALRAAKNAGFDVPKGAIDNAVAYIKRSYRVERDSNGNPKADNAAFSYEPYGGRQTFSTTAAGLLSLQVCGQYEAPEVHGSANWLVKSPPEINEPWFFYGCYYYAQGMYQRGGDFAAAARQKTEQTLISAQGQDGSWYPRNGNEKSAGAVYATSLALLSLSVHHHFLPIYQK</sequence>
<accession>A0A7W7Y8L9</accession>
<dbReference type="RefSeq" id="WP_184338345.1">
    <property type="nucleotide sequence ID" value="NZ_JACHIG010000001.1"/>
</dbReference>
<dbReference type="SUPFAM" id="SSF48239">
    <property type="entry name" value="Terpenoid cyclases/Protein prenyltransferases"/>
    <property type="match status" value="1"/>
</dbReference>
<feature type="chain" id="PRO_5031524525" evidence="1">
    <location>
        <begin position="22"/>
        <end position="370"/>
    </location>
</feature>
<dbReference type="Gene3D" id="1.50.10.20">
    <property type="match status" value="2"/>
</dbReference>
<comment type="caution">
    <text evidence="2">The sequence shown here is derived from an EMBL/GenBank/DDBJ whole genome shotgun (WGS) entry which is preliminary data.</text>
</comment>
<dbReference type="AlphaFoldDB" id="A0A7W7Y8L9"/>
<protein>
    <submittedName>
        <fullName evidence="2">Uncharacterized protein</fullName>
    </submittedName>
</protein>
<dbReference type="EMBL" id="JACHIG010000001">
    <property type="protein sequence ID" value="MBB5031422.1"/>
    <property type="molecule type" value="Genomic_DNA"/>
</dbReference>
<keyword evidence="1" id="KW-0732">Signal</keyword>
<evidence type="ECO:0000313" key="3">
    <source>
        <dbReference type="Proteomes" id="UP000590740"/>
    </source>
</evidence>
<proteinExistence type="predicted"/>
<gene>
    <name evidence="2" type="ORF">HNQ65_000976</name>
</gene>
<evidence type="ECO:0000313" key="2">
    <source>
        <dbReference type="EMBL" id="MBB5031422.1"/>
    </source>
</evidence>
<dbReference type="InterPro" id="IPR008930">
    <property type="entry name" value="Terpenoid_cyclase/PrenylTrfase"/>
</dbReference>
<dbReference type="Proteomes" id="UP000590740">
    <property type="component" value="Unassembled WGS sequence"/>
</dbReference>
<evidence type="ECO:0000256" key="1">
    <source>
        <dbReference type="SAM" id="SignalP"/>
    </source>
</evidence>
<reference evidence="2 3" key="1">
    <citation type="submission" date="2020-08" db="EMBL/GenBank/DDBJ databases">
        <title>Genomic Encyclopedia of Type Strains, Phase IV (KMG-IV): sequencing the most valuable type-strain genomes for metagenomic binning, comparative biology and taxonomic classification.</title>
        <authorList>
            <person name="Goeker M."/>
        </authorList>
    </citation>
    <scope>NUCLEOTIDE SEQUENCE [LARGE SCALE GENOMIC DNA]</scope>
    <source>
        <strain evidence="2 3">DSM 12252</strain>
    </source>
</reference>
<organism evidence="2 3">
    <name type="scientific">Prosthecobacter vanneervenii</name>
    <dbReference type="NCBI Taxonomy" id="48466"/>
    <lineage>
        <taxon>Bacteria</taxon>
        <taxon>Pseudomonadati</taxon>
        <taxon>Verrucomicrobiota</taxon>
        <taxon>Verrucomicrobiia</taxon>
        <taxon>Verrucomicrobiales</taxon>
        <taxon>Verrucomicrobiaceae</taxon>
        <taxon>Prosthecobacter</taxon>
    </lineage>
</organism>
<feature type="signal peptide" evidence="1">
    <location>
        <begin position="1"/>
        <end position="21"/>
    </location>
</feature>
<keyword evidence="3" id="KW-1185">Reference proteome</keyword>
<name>A0A7W7Y8L9_9BACT</name>